<keyword evidence="2" id="KW-0813">Transport</keyword>
<accession>A0A0D5NG74</accession>
<feature type="domain" description="PTS EIIA type-2" evidence="7">
    <location>
        <begin position="5"/>
        <end position="150"/>
    </location>
</feature>
<dbReference type="FunFam" id="3.40.930.10:FF:000009">
    <property type="entry name" value="PTS system, fructose specific IIABC component"/>
    <property type="match status" value="1"/>
</dbReference>
<dbReference type="GO" id="GO:0008982">
    <property type="term" value="F:protein-N(PI)-phosphohistidine-sugar phosphotransferase activity"/>
    <property type="evidence" value="ECO:0007669"/>
    <property type="project" value="InterPro"/>
</dbReference>
<dbReference type="NCBIfam" id="TIGR00848">
    <property type="entry name" value="fruA"/>
    <property type="match status" value="1"/>
</dbReference>
<evidence type="ECO:0000256" key="4">
    <source>
        <dbReference type="ARBA" id="ARBA00022597"/>
    </source>
</evidence>
<evidence type="ECO:0000256" key="1">
    <source>
        <dbReference type="ARBA" id="ARBA00004496"/>
    </source>
</evidence>
<dbReference type="PATRIC" id="fig|1126833.4.peg.1155"/>
<dbReference type="PANTHER" id="PTHR47738">
    <property type="entry name" value="PTS SYSTEM FRUCTOSE-LIKE EIIA COMPONENT-RELATED"/>
    <property type="match status" value="1"/>
</dbReference>
<dbReference type="Proteomes" id="UP000032633">
    <property type="component" value="Chromosome"/>
</dbReference>
<dbReference type="EMBL" id="CP011058">
    <property type="protein sequence ID" value="AJY74110.1"/>
    <property type="molecule type" value="Genomic_DNA"/>
</dbReference>
<evidence type="ECO:0000259" key="7">
    <source>
        <dbReference type="PROSITE" id="PS51094"/>
    </source>
</evidence>
<sequence length="150" mass="15622">MNITSLLNDQSILIPLDVNDKNAAIDALAGALAESGAVTDKAAYLEALHARENTGSTGIGFGVAIPHGKSSGVAQAALAFAKFASPIDWQSLDGEPVSAAFMIAVPEEAAGNDHLKILIAISRKLIDDEFREQLLAVEDSAQLKELLGAI</sequence>
<dbReference type="KEGG" id="pbj:VN24_05215"/>
<evidence type="ECO:0000313" key="8">
    <source>
        <dbReference type="EMBL" id="AJY74110.1"/>
    </source>
</evidence>
<dbReference type="InterPro" id="IPR004715">
    <property type="entry name" value="PTS_IIA_fruc"/>
</dbReference>
<evidence type="ECO:0000256" key="5">
    <source>
        <dbReference type="ARBA" id="ARBA00022679"/>
    </source>
</evidence>
<dbReference type="AlphaFoldDB" id="A0A0D5NG74"/>
<evidence type="ECO:0000256" key="6">
    <source>
        <dbReference type="ARBA" id="ARBA00022683"/>
    </source>
</evidence>
<dbReference type="Gene3D" id="3.40.930.10">
    <property type="entry name" value="Mannitol-specific EII, Chain A"/>
    <property type="match status" value="1"/>
</dbReference>
<dbReference type="HOGENOM" id="CLU_072531_5_1_9"/>
<comment type="subcellular location">
    <subcellularLocation>
        <location evidence="1">Cytoplasm</location>
    </subcellularLocation>
</comment>
<dbReference type="SUPFAM" id="SSF55804">
    <property type="entry name" value="Phoshotransferase/anion transport protein"/>
    <property type="match status" value="1"/>
</dbReference>
<reference evidence="8 9" key="1">
    <citation type="journal article" date="2015" name="J. Biotechnol.">
        <title>Complete genome sequence of Paenibacillus beijingensis 7188(T) (=DSM 24997(T)), a novel rhizobacterium from jujube garden soil.</title>
        <authorList>
            <person name="Kwak Y."/>
            <person name="Shin J.H."/>
        </authorList>
    </citation>
    <scope>NUCLEOTIDE SEQUENCE [LARGE SCALE GENOMIC DNA]</scope>
    <source>
        <strain evidence="8 9">DSM 24997</strain>
    </source>
</reference>
<name>A0A0D5NG74_9BACL</name>
<keyword evidence="3" id="KW-0597">Phosphoprotein</keyword>
<organism evidence="8 9">
    <name type="scientific">Paenibacillus beijingensis</name>
    <dbReference type="NCBI Taxonomy" id="1126833"/>
    <lineage>
        <taxon>Bacteria</taxon>
        <taxon>Bacillati</taxon>
        <taxon>Bacillota</taxon>
        <taxon>Bacilli</taxon>
        <taxon>Bacillales</taxon>
        <taxon>Paenibacillaceae</taxon>
        <taxon>Paenibacillus</taxon>
    </lineage>
</organism>
<dbReference type="OrthoDB" id="95460at2"/>
<dbReference type="CDD" id="cd00211">
    <property type="entry name" value="PTS_IIA_fru"/>
    <property type="match status" value="1"/>
</dbReference>
<evidence type="ECO:0000256" key="3">
    <source>
        <dbReference type="ARBA" id="ARBA00022553"/>
    </source>
</evidence>
<dbReference type="PROSITE" id="PS51094">
    <property type="entry name" value="PTS_EIIA_TYPE_2"/>
    <property type="match status" value="1"/>
</dbReference>
<evidence type="ECO:0000256" key="2">
    <source>
        <dbReference type="ARBA" id="ARBA00022448"/>
    </source>
</evidence>
<dbReference type="STRING" id="1126833.VN24_05215"/>
<keyword evidence="4" id="KW-0762">Sugar transport</keyword>
<protein>
    <submittedName>
        <fullName evidence="8">PTS fructose transporter subunit IIA</fullName>
    </submittedName>
</protein>
<dbReference type="PANTHER" id="PTHR47738:SF2">
    <property type="entry name" value="PTS SYSTEM FRUCTOSE-LIKE EIIA COMPONENT"/>
    <property type="match status" value="1"/>
</dbReference>
<dbReference type="GO" id="GO:0009401">
    <property type="term" value="P:phosphoenolpyruvate-dependent sugar phosphotransferase system"/>
    <property type="evidence" value="ECO:0007669"/>
    <property type="project" value="UniProtKB-KW"/>
</dbReference>
<dbReference type="InterPro" id="IPR016152">
    <property type="entry name" value="PTrfase/Anion_transptr"/>
</dbReference>
<gene>
    <name evidence="8" type="ORF">VN24_05215</name>
</gene>
<dbReference type="Pfam" id="PF00359">
    <property type="entry name" value="PTS_EIIA_2"/>
    <property type="match status" value="1"/>
</dbReference>
<dbReference type="InterPro" id="IPR051541">
    <property type="entry name" value="PTS_SugarTrans_NitroReg"/>
</dbReference>
<keyword evidence="6" id="KW-0598">Phosphotransferase system</keyword>
<dbReference type="RefSeq" id="WP_045669546.1">
    <property type="nucleotide sequence ID" value="NZ_CP011058.1"/>
</dbReference>
<proteinExistence type="predicted"/>
<keyword evidence="5" id="KW-0808">Transferase</keyword>
<reference evidence="9" key="2">
    <citation type="submission" date="2015-03" db="EMBL/GenBank/DDBJ databases">
        <title>Genome sequence of Paenibacillus beijingensis strain DSM 24997T.</title>
        <authorList>
            <person name="Kwak Y."/>
            <person name="Shin J.-H."/>
        </authorList>
    </citation>
    <scope>NUCLEOTIDE SEQUENCE [LARGE SCALE GENOMIC DNA]</scope>
    <source>
        <strain evidence="9">DSM 24997</strain>
    </source>
</reference>
<dbReference type="InterPro" id="IPR002178">
    <property type="entry name" value="PTS_EIIA_type-2_dom"/>
</dbReference>
<evidence type="ECO:0000313" key="9">
    <source>
        <dbReference type="Proteomes" id="UP000032633"/>
    </source>
</evidence>
<dbReference type="GO" id="GO:0005737">
    <property type="term" value="C:cytoplasm"/>
    <property type="evidence" value="ECO:0007669"/>
    <property type="project" value="UniProtKB-SubCell"/>
</dbReference>
<keyword evidence="9" id="KW-1185">Reference proteome</keyword>
<dbReference type="PROSITE" id="PS00372">
    <property type="entry name" value="PTS_EIIA_TYPE_2_HIS"/>
    <property type="match status" value="1"/>
</dbReference>
<dbReference type="GO" id="GO:0016020">
    <property type="term" value="C:membrane"/>
    <property type="evidence" value="ECO:0007669"/>
    <property type="project" value="InterPro"/>
</dbReference>